<feature type="chain" id="PRO_5042052766" description="Lipoprotein" evidence="2">
    <location>
        <begin position="20"/>
        <end position="289"/>
    </location>
</feature>
<dbReference type="AlphaFoldDB" id="A0AAE3QWY5"/>
<dbReference type="RefSeq" id="WP_314509048.1">
    <property type="nucleotide sequence ID" value="NZ_JASJOU010000001.1"/>
</dbReference>
<feature type="signal peptide" evidence="2">
    <location>
        <begin position="1"/>
        <end position="19"/>
    </location>
</feature>
<keyword evidence="4" id="KW-1185">Reference proteome</keyword>
<evidence type="ECO:0008006" key="5">
    <source>
        <dbReference type="Google" id="ProtNLM"/>
    </source>
</evidence>
<reference evidence="3" key="1">
    <citation type="submission" date="2023-05" db="EMBL/GenBank/DDBJ databases">
        <authorList>
            <person name="Zhang X."/>
        </authorList>
    </citation>
    <scope>NUCLEOTIDE SEQUENCE</scope>
    <source>
        <strain evidence="3">BD1B2-1</strain>
    </source>
</reference>
<feature type="compositionally biased region" description="Basic and acidic residues" evidence="1">
    <location>
        <begin position="40"/>
        <end position="49"/>
    </location>
</feature>
<comment type="caution">
    <text evidence="3">The sequence shown here is derived from an EMBL/GenBank/DDBJ whole genome shotgun (WGS) entry which is preliminary data.</text>
</comment>
<feature type="compositionally biased region" description="Low complexity" evidence="1">
    <location>
        <begin position="50"/>
        <end position="59"/>
    </location>
</feature>
<gene>
    <name evidence="3" type="ORF">QNI22_02635</name>
</gene>
<evidence type="ECO:0000256" key="1">
    <source>
        <dbReference type="SAM" id="MobiDB-lite"/>
    </source>
</evidence>
<protein>
    <recommendedName>
        <fullName evidence="5">Lipoprotein</fullName>
    </recommendedName>
</protein>
<dbReference type="PROSITE" id="PS51257">
    <property type="entry name" value="PROKAR_LIPOPROTEIN"/>
    <property type="match status" value="1"/>
</dbReference>
<evidence type="ECO:0000313" key="4">
    <source>
        <dbReference type="Proteomes" id="UP001232063"/>
    </source>
</evidence>
<dbReference type="EMBL" id="JASJOU010000001">
    <property type="protein sequence ID" value="MDJ1499521.1"/>
    <property type="molecule type" value="Genomic_DNA"/>
</dbReference>
<feature type="region of interest" description="Disordered" evidence="1">
    <location>
        <begin position="40"/>
        <end position="59"/>
    </location>
</feature>
<dbReference type="Proteomes" id="UP001232063">
    <property type="component" value="Unassembled WGS sequence"/>
</dbReference>
<evidence type="ECO:0000256" key="2">
    <source>
        <dbReference type="SAM" id="SignalP"/>
    </source>
</evidence>
<name>A0AAE3QWY5_9BACT</name>
<organism evidence="3 4">
    <name type="scientific">Xanthocytophaga agilis</name>
    <dbReference type="NCBI Taxonomy" id="3048010"/>
    <lineage>
        <taxon>Bacteria</taxon>
        <taxon>Pseudomonadati</taxon>
        <taxon>Bacteroidota</taxon>
        <taxon>Cytophagia</taxon>
        <taxon>Cytophagales</taxon>
        <taxon>Rhodocytophagaceae</taxon>
        <taxon>Xanthocytophaga</taxon>
    </lineage>
</organism>
<keyword evidence="2" id="KW-0732">Signal</keyword>
<accession>A0AAE3QWY5</accession>
<sequence length="289" mass="32978">MKKLPYVFLVLLLAVAAIVACSRTQKTDKTTSAQLRTHKEAVDTLRGSEEAQAAQPAQPLEIIPENNSEVLASNDLSALFHRTEEYDEPAVYNGFYGTDHYRIEMYFASVTKDAIHPNVYHIEGKSRYKRNITPFHGEIVLEEAVQFRDPNISEANMKEMEIKNTYMTHGTFKLQEDSTFTGSGVFSGKVAIDFATKTNNGIRQWYFSETKEGAQGAGFIFDGKWVSYKTGKSKPITWARDIFMIADGILKDFSIGERDVEINPKYRKLGWDNFWENDEWWNENPSAKL</sequence>
<evidence type="ECO:0000313" key="3">
    <source>
        <dbReference type="EMBL" id="MDJ1499521.1"/>
    </source>
</evidence>
<proteinExistence type="predicted"/>